<dbReference type="RefSeq" id="WP_203414196.1">
    <property type="nucleotide sequence ID" value="NZ_CP060244.1"/>
</dbReference>
<dbReference type="EMBL" id="CP060244">
    <property type="protein sequence ID" value="QNT77779.1"/>
    <property type="molecule type" value="Genomic_DNA"/>
</dbReference>
<gene>
    <name evidence="2" type="ORF">JGUZn3_05320</name>
</gene>
<name>A0A7H1NPR9_9PROT</name>
<evidence type="ECO:0000313" key="3">
    <source>
        <dbReference type="Proteomes" id="UP000516349"/>
    </source>
</evidence>
<evidence type="ECO:0000313" key="2">
    <source>
        <dbReference type="EMBL" id="QNT77779.1"/>
    </source>
</evidence>
<keyword evidence="1" id="KW-0472">Membrane</keyword>
<dbReference type="Pfam" id="PF02325">
    <property type="entry name" value="CCB3_YggT"/>
    <property type="match status" value="1"/>
</dbReference>
<organism evidence="2 3">
    <name type="scientific">Entomobacter blattae</name>
    <dbReference type="NCBI Taxonomy" id="2762277"/>
    <lineage>
        <taxon>Bacteria</taxon>
        <taxon>Pseudomonadati</taxon>
        <taxon>Pseudomonadota</taxon>
        <taxon>Alphaproteobacteria</taxon>
        <taxon>Acetobacterales</taxon>
        <taxon>Acetobacteraceae</taxon>
        <taxon>Entomobacter</taxon>
    </lineage>
</organism>
<feature type="transmembrane region" description="Helical" evidence="1">
    <location>
        <begin position="72"/>
        <end position="93"/>
    </location>
</feature>
<dbReference type="AlphaFoldDB" id="A0A7H1NPR9"/>
<reference evidence="2 3" key="1">
    <citation type="submission" date="2020-08" db="EMBL/GenBank/DDBJ databases">
        <title>Complete genome sequence of Entomobacter blattae G55GP.</title>
        <authorList>
            <person name="Poehlein A."/>
            <person name="Guzman J."/>
            <person name="Daniel R."/>
            <person name="Vilcinskas A."/>
        </authorList>
    </citation>
    <scope>NUCLEOTIDE SEQUENCE [LARGE SCALE GENOMIC DNA]</scope>
    <source>
        <strain evidence="2 3">G55GP</strain>
    </source>
</reference>
<dbReference type="Proteomes" id="UP000516349">
    <property type="component" value="Chromosome"/>
</dbReference>
<proteinExistence type="predicted"/>
<dbReference type="KEGG" id="ebla:JGUZn3_05320"/>
<dbReference type="InterPro" id="IPR003425">
    <property type="entry name" value="CCB3/YggT"/>
</dbReference>
<accession>A0A7H1NPR9</accession>
<sequence length="106" mass="12304">MITAVFSLIMWVVQAYVWILLIACLFSVLFGFGIVDWRNRTLWAVYEFLQKLTEPVLSQVRRVVPPFGGLDLSPLIVLLAIQYLLMPFIRYLYIAILTGSTRVFFQ</sequence>
<keyword evidence="3" id="KW-1185">Reference proteome</keyword>
<keyword evidence="1" id="KW-0812">Transmembrane</keyword>
<protein>
    <submittedName>
        <fullName evidence="2">YGGT family protein</fullName>
    </submittedName>
</protein>
<dbReference type="GO" id="GO:0016020">
    <property type="term" value="C:membrane"/>
    <property type="evidence" value="ECO:0007669"/>
    <property type="project" value="InterPro"/>
</dbReference>
<evidence type="ECO:0000256" key="1">
    <source>
        <dbReference type="SAM" id="Phobius"/>
    </source>
</evidence>
<keyword evidence="1" id="KW-1133">Transmembrane helix</keyword>
<feature type="transmembrane region" description="Helical" evidence="1">
    <location>
        <begin position="12"/>
        <end position="35"/>
    </location>
</feature>